<sequence>MAYAVCHSLIQTVDRILNLDPQKYPISDEGKRQIKDLLAWIESIKLFLQKYPKEAAPFETDVSNAANQAEDVMEHFIYEHYRWNLKAEKMAAVGRPRNRTEILYDFRELDVVMEEISPIAKQMAEIQQQHGVRPATTASSGPVSQPEIDNDTCDGSRIVITTRDESVASHVTASIPHKMKLMTPENSWILLKKKAFRDRELESDMEKIAWEVVAGCEGLPLAIVLIGGILLEEKMEAWGDIARDVKSAVESTTEFGKRIALSYTYLPVDLRPCFLYMGGFPEDHEIRISKLIKLWIAEGFVGNENEAKDYLYKLVRRNLPLITSLKPNADFKSCNIHDMVRDMAKSQALDENYERRLSIGHTDLTRLARAYASTLRSCLTFQPNESSLGGLRKFKLLRVLDVVDTDAYSLPAPVFELFHLRYLAFGCPMEVPYAISRLQNLRALIVRPSKRLRHHSNDNVDLPLEIWMLPLLTHLVSFFDLLPDPKGAASALKELLTLNVVKKLICTEQIMGLLYNLKKLAITYFGDKYPNEDYQLHNLHLLTQLEKLTLVVKKGSLLEKKAKPVFPKSLKKLTLSGWRFPWEYMKAISTLPELQVLKLRDHAFEGRAWSTIQEDSDDDDDEEEEEEEQEQEEEVGDLFDKLEYLLIQESDLEEWKTKKDHFLGLKRLVLNRCGKLKKIPEDIGNILELKLIEVDRTNDPLLKCVQGIRDYQKEFNDRVLLVRQL</sequence>
<evidence type="ECO:0000259" key="14">
    <source>
        <dbReference type="Pfam" id="PF23598"/>
    </source>
</evidence>
<dbReference type="PANTHER" id="PTHR23155">
    <property type="entry name" value="DISEASE RESISTANCE PROTEIN RP"/>
    <property type="match status" value="1"/>
</dbReference>
<keyword evidence="6" id="KW-0381">Hypersensitive response</keyword>
<dbReference type="InterPro" id="IPR055414">
    <property type="entry name" value="LRR_R13L4/SHOC2-like"/>
</dbReference>
<comment type="caution">
    <text evidence="15">The sequence shown here is derived from an EMBL/GenBank/DDBJ whole genome shotgun (WGS) entry which is preliminary data.</text>
</comment>
<dbReference type="Pfam" id="PF23559">
    <property type="entry name" value="WHD_DRP"/>
    <property type="match status" value="1"/>
</dbReference>
<dbReference type="InterPro" id="IPR058922">
    <property type="entry name" value="WHD_DRP"/>
</dbReference>
<dbReference type="SUPFAM" id="SSF52058">
    <property type="entry name" value="L domain-like"/>
    <property type="match status" value="1"/>
</dbReference>
<evidence type="ECO:0000256" key="11">
    <source>
        <dbReference type="SAM" id="MobiDB-lite"/>
    </source>
</evidence>
<evidence type="ECO:0000313" key="16">
    <source>
        <dbReference type="Proteomes" id="UP000298416"/>
    </source>
</evidence>
<keyword evidence="7" id="KW-0677">Repeat</keyword>
<evidence type="ECO:0000259" key="12">
    <source>
        <dbReference type="Pfam" id="PF00931"/>
    </source>
</evidence>
<feature type="domain" description="NB-ARC" evidence="12">
    <location>
        <begin position="153"/>
        <end position="199"/>
    </location>
</feature>
<dbReference type="Proteomes" id="UP000298416">
    <property type="component" value="Unassembled WGS sequence"/>
</dbReference>
<feature type="compositionally biased region" description="Acidic residues" evidence="11">
    <location>
        <begin position="614"/>
        <end position="633"/>
    </location>
</feature>
<keyword evidence="8" id="KW-0547">Nucleotide-binding</keyword>
<evidence type="ECO:0000256" key="10">
    <source>
        <dbReference type="ARBA" id="ARBA00022840"/>
    </source>
</evidence>
<dbReference type="InterPro" id="IPR044974">
    <property type="entry name" value="Disease_R_plants"/>
</dbReference>
<keyword evidence="16" id="KW-1185">Reference proteome</keyword>
<dbReference type="InterPro" id="IPR002182">
    <property type="entry name" value="NB-ARC"/>
</dbReference>
<evidence type="ECO:0000256" key="4">
    <source>
        <dbReference type="ARBA" id="ARBA00022490"/>
    </source>
</evidence>
<reference evidence="15" key="2">
    <citation type="submission" date="2020-08" db="EMBL/GenBank/DDBJ databases">
        <title>Plant Genome Project.</title>
        <authorList>
            <person name="Zhang R.-G."/>
        </authorList>
    </citation>
    <scope>NUCLEOTIDE SEQUENCE</scope>
    <source>
        <strain evidence="15">Huo1</strain>
        <tissue evidence="15">Leaf</tissue>
    </source>
</reference>
<organism evidence="15">
    <name type="scientific">Salvia splendens</name>
    <name type="common">Scarlet sage</name>
    <dbReference type="NCBI Taxonomy" id="180675"/>
    <lineage>
        <taxon>Eukaryota</taxon>
        <taxon>Viridiplantae</taxon>
        <taxon>Streptophyta</taxon>
        <taxon>Embryophyta</taxon>
        <taxon>Tracheophyta</taxon>
        <taxon>Spermatophyta</taxon>
        <taxon>Magnoliopsida</taxon>
        <taxon>eudicotyledons</taxon>
        <taxon>Gunneridae</taxon>
        <taxon>Pentapetalae</taxon>
        <taxon>asterids</taxon>
        <taxon>lamiids</taxon>
        <taxon>Lamiales</taxon>
        <taxon>Lamiaceae</taxon>
        <taxon>Nepetoideae</taxon>
        <taxon>Mentheae</taxon>
        <taxon>Salviinae</taxon>
        <taxon>Salvia</taxon>
        <taxon>Salvia subgen. Calosphace</taxon>
        <taxon>core Calosphace</taxon>
    </lineage>
</organism>
<evidence type="ECO:0000256" key="9">
    <source>
        <dbReference type="ARBA" id="ARBA00022821"/>
    </source>
</evidence>
<evidence type="ECO:0000259" key="13">
    <source>
        <dbReference type="Pfam" id="PF23559"/>
    </source>
</evidence>
<feature type="compositionally biased region" description="Polar residues" evidence="11">
    <location>
        <begin position="127"/>
        <end position="143"/>
    </location>
</feature>
<feature type="region of interest" description="Disordered" evidence="11">
    <location>
        <begin position="611"/>
        <end position="633"/>
    </location>
</feature>
<dbReference type="SUPFAM" id="SSF52540">
    <property type="entry name" value="P-loop containing nucleoside triphosphate hydrolases"/>
    <property type="match status" value="1"/>
</dbReference>
<gene>
    <name evidence="15" type="ORF">SASPL_132361</name>
</gene>
<dbReference type="GO" id="GO:0005524">
    <property type="term" value="F:ATP binding"/>
    <property type="evidence" value="ECO:0007669"/>
    <property type="project" value="UniProtKB-KW"/>
</dbReference>
<comment type="subcellular location">
    <subcellularLocation>
        <location evidence="2">Cytoplasm</location>
    </subcellularLocation>
</comment>
<dbReference type="AlphaFoldDB" id="A0A8X8X106"/>
<accession>A0A8X8X106</accession>
<keyword evidence="10" id="KW-0067">ATP-binding</keyword>
<evidence type="ECO:0000256" key="8">
    <source>
        <dbReference type="ARBA" id="ARBA00022741"/>
    </source>
</evidence>
<dbReference type="Gene3D" id="3.80.10.10">
    <property type="entry name" value="Ribonuclease Inhibitor"/>
    <property type="match status" value="1"/>
</dbReference>
<evidence type="ECO:0000313" key="15">
    <source>
        <dbReference type="EMBL" id="KAG6404785.1"/>
    </source>
</evidence>
<comment type="similarity">
    <text evidence="3">Belongs to the disease resistance NB-LRR family.</text>
</comment>
<keyword evidence="9" id="KW-0611">Plant defense</keyword>
<evidence type="ECO:0008006" key="17">
    <source>
        <dbReference type="Google" id="ProtNLM"/>
    </source>
</evidence>
<protein>
    <recommendedName>
        <fullName evidence="17">Disease resistance protein RPM1</fullName>
    </recommendedName>
</protein>
<dbReference type="Gene3D" id="1.10.10.10">
    <property type="entry name" value="Winged helix-like DNA-binding domain superfamily/Winged helix DNA-binding domain"/>
    <property type="match status" value="1"/>
</dbReference>
<reference evidence="15" key="1">
    <citation type="submission" date="2018-01" db="EMBL/GenBank/DDBJ databases">
        <authorList>
            <person name="Mao J.F."/>
        </authorList>
    </citation>
    <scope>NUCLEOTIDE SEQUENCE</scope>
    <source>
        <strain evidence="15">Huo1</strain>
        <tissue evidence="15">Leaf</tissue>
    </source>
</reference>
<evidence type="ECO:0000256" key="6">
    <source>
        <dbReference type="ARBA" id="ARBA00022667"/>
    </source>
</evidence>
<dbReference type="InterPro" id="IPR032675">
    <property type="entry name" value="LRR_dom_sf"/>
</dbReference>
<evidence type="ECO:0000256" key="7">
    <source>
        <dbReference type="ARBA" id="ARBA00022737"/>
    </source>
</evidence>
<dbReference type="Gene3D" id="1.10.8.430">
    <property type="entry name" value="Helical domain of apoptotic protease-activating factors"/>
    <property type="match status" value="1"/>
</dbReference>
<evidence type="ECO:0000256" key="5">
    <source>
        <dbReference type="ARBA" id="ARBA00022614"/>
    </source>
</evidence>
<feature type="domain" description="Disease resistance protein winged helix" evidence="13">
    <location>
        <begin position="280"/>
        <end position="344"/>
    </location>
</feature>
<dbReference type="GO" id="GO:0009626">
    <property type="term" value="P:plant-type hypersensitive response"/>
    <property type="evidence" value="ECO:0007669"/>
    <property type="project" value="UniProtKB-KW"/>
</dbReference>
<dbReference type="InterPro" id="IPR027417">
    <property type="entry name" value="P-loop_NTPase"/>
</dbReference>
<feature type="region of interest" description="Disordered" evidence="11">
    <location>
        <begin position="127"/>
        <end position="154"/>
    </location>
</feature>
<evidence type="ECO:0000256" key="2">
    <source>
        <dbReference type="ARBA" id="ARBA00004496"/>
    </source>
</evidence>
<evidence type="ECO:0000256" key="3">
    <source>
        <dbReference type="ARBA" id="ARBA00008894"/>
    </source>
</evidence>
<dbReference type="PANTHER" id="PTHR23155:SF1152">
    <property type="entry name" value="AAA+ ATPASE DOMAIN-CONTAINING PROTEIN"/>
    <property type="match status" value="1"/>
</dbReference>
<dbReference type="GO" id="GO:0043531">
    <property type="term" value="F:ADP binding"/>
    <property type="evidence" value="ECO:0007669"/>
    <property type="project" value="InterPro"/>
</dbReference>
<dbReference type="Pfam" id="PF23598">
    <property type="entry name" value="LRR_14"/>
    <property type="match status" value="1"/>
</dbReference>
<keyword evidence="4" id="KW-0963">Cytoplasm</keyword>
<comment type="function">
    <text evidence="1">Confers resistance to late blight (Phytophthora infestans) races carrying the avirulence gene Avr1. Resistance proteins guard the plant against pathogens that contain an appropriate avirulence protein via an indirect interaction with this avirulence protein. That triggers a defense system including the hypersensitive response, which restricts the pathogen growth.</text>
</comment>
<dbReference type="EMBL" id="PNBA02000012">
    <property type="protein sequence ID" value="KAG6404785.1"/>
    <property type="molecule type" value="Genomic_DNA"/>
</dbReference>
<proteinExistence type="inferred from homology"/>
<dbReference type="InterPro" id="IPR042197">
    <property type="entry name" value="Apaf_helical"/>
</dbReference>
<dbReference type="Gene3D" id="1.20.5.4130">
    <property type="match status" value="1"/>
</dbReference>
<dbReference type="FunFam" id="1.10.10.10:FF:000322">
    <property type="entry name" value="Probable disease resistance protein At1g63360"/>
    <property type="match status" value="1"/>
</dbReference>
<dbReference type="InterPro" id="IPR036388">
    <property type="entry name" value="WH-like_DNA-bd_sf"/>
</dbReference>
<dbReference type="Pfam" id="PF00931">
    <property type="entry name" value="NB-ARC"/>
    <property type="match status" value="1"/>
</dbReference>
<dbReference type="GO" id="GO:0005737">
    <property type="term" value="C:cytoplasm"/>
    <property type="evidence" value="ECO:0007669"/>
    <property type="project" value="UniProtKB-SubCell"/>
</dbReference>
<keyword evidence="5" id="KW-0433">Leucine-rich repeat</keyword>
<feature type="domain" description="Disease resistance R13L4/SHOC-2-like LRR" evidence="14">
    <location>
        <begin position="375"/>
        <end position="600"/>
    </location>
</feature>
<evidence type="ECO:0000256" key="1">
    <source>
        <dbReference type="ARBA" id="ARBA00002074"/>
    </source>
</evidence>
<name>A0A8X8X106_SALSN</name>